<sequence length="352" mass="38642">MTVDFYRSEPSARTSWRLAILMGANSRTYKFALGAALLEFAAQDRTEVTLEELAVPYAMGLVAHLAEAPQTPSGLQVRESDFLAVAEGEAKESSALGHPTDRLLHAAARSMPGMVMQKFHNLRGNTRTAHRFYELTGNSHQRIVRLTPELRTVAQGEQTPGLRAELGARWDIVENSFAAGIGRSLIDEGFSMDWATLQLTDKRRRRSVTGVTDALIGFQHGRCLICAQPITPGDSTAVDHVFPYSLMQRFGGVSGWDGPDLDLIWNLAPAHQACNSAKSDRLPTPEELHRLAQRNEAIMHFLPARPPETVSLRRSRAGYSAHALGVPYLPADAKGLCRALTQAIHGDQDTRA</sequence>
<dbReference type="EMBL" id="JAHLEM010000209">
    <property type="protein sequence ID" value="MBU3866206.1"/>
    <property type="molecule type" value="Genomic_DNA"/>
</dbReference>
<accession>A0ABS6CHC0</accession>
<gene>
    <name evidence="1" type="ORF">KN815_19680</name>
</gene>
<name>A0ABS6CHC0_9ACTN</name>
<comment type="caution">
    <text evidence="1">The sequence shown here is derived from an EMBL/GenBank/DDBJ whole genome shotgun (WGS) entry which is preliminary data.</text>
</comment>
<keyword evidence="2" id="KW-1185">Reference proteome</keyword>
<evidence type="ECO:0000313" key="1">
    <source>
        <dbReference type="EMBL" id="MBU3866206.1"/>
    </source>
</evidence>
<organism evidence="1 2">
    <name type="scientific">Streptomyces niphimycinicus</name>
    <dbReference type="NCBI Taxonomy" id="2842201"/>
    <lineage>
        <taxon>Bacteria</taxon>
        <taxon>Bacillati</taxon>
        <taxon>Actinomycetota</taxon>
        <taxon>Actinomycetes</taxon>
        <taxon>Kitasatosporales</taxon>
        <taxon>Streptomycetaceae</taxon>
        <taxon>Streptomyces</taxon>
    </lineage>
</organism>
<proteinExistence type="predicted"/>
<dbReference type="Proteomes" id="UP000720508">
    <property type="component" value="Unassembled WGS sequence"/>
</dbReference>
<protein>
    <recommendedName>
        <fullName evidence="3">HNH nuclease domain-containing protein</fullName>
    </recommendedName>
</protein>
<evidence type="ECO:0000313" key="2">
    <source>
        <dbReference type="Proteomes" id="UP000720508"/>
    </source>
</evidence>
<evidence type="ECO:0008006" key="3">
    <source>
        <dbReference type="Google" id="ProtNLM"/>
    </source>
</evidence>
<dbReference type="RefSeq" id="WP_216343259.1">
    <property type="nucleotide sequence ID" value="NZ_JAHLEM010000209.1"/>
</dbReference>
<feature type="non-terminal residue" evidence="1">
    <location>
        <position position="352"/>
    </location>
</feature>
<reference evidence="1 2" key="1">
    <citation type="submission" date="2021-06" db="EMBL/GenBank/DDBJ databases">
        <authorList>
            <person name="Pan X."/>
        </authorList>
    </citation>
    <scope>NUCLEOTIDE SEQUENCE [LARGE SCALE GENOMIC DNA]</scope>
    <source>
        <strain evidence="1 2">4503</strain>
    </source>
</reference>